<comment type="catalytic activity">
    <reaction evidence="4">
        <text>an aldehyde + NAD(+) + H2O = a carboxylate + NADH + 2 H(+)</text>
        <dbReference type="Rhea" id="RHEA:16185"/>
        <dbReference type="ChEBI" id="CHEBI:15377"/>
        <dbReference type="ChEBI" id="CHEBI:15378"/>
        <dbReference type="ChEBI" id="CHEBI:17478"/>
        <dbReference type="ChEBI" id="CHEBI:29067"/>
        <dbReference type="ChEBI" id="CHEBI:57540"/>
        <dbReference type="ChEBI" id="CHEBI:57945"/>
        <dbReference type="EC" id="1.2.1.3"/>
    </reaction>
</comment>
<dbReference type="InterPro" id="IPR016163">
    <property type="entry name" value="Ald_DH_C"/>
</dbReference>
<reference evidence="8 9" key="1">
    <citation type="submission" date="2024-10" db="EMBL/GenBank/DDBJ databases">
        <title>The Natural Products Discovery Center: Release of the First 8490 Sequenced Strains for Exploring Actinobacteria Biosynthetic Diversity.</title>
        <authorList>
            <person name="Kalkreuter E."/>
            <person name="Kautsar S.A."/>
            <person name="Yang D."/>
            <person name="Bader C.D."/>
            <person name="Teijaro C.N."/>
            <person name="Fluegel L."/>
            <person name="Davis C.M."/>
            <person name="Simpson J.R."/>
            <person name="Lauterbach L."/>
            <person name="Steele A.D."/>
            <person name="Gui C."/>
            <person name="Meng S."/>
            <person name="Li G."/>
            <person name="Viehrig K."/>
            <person name="Ye F."/>
            <person name="Su P."/>
            <person name="Kiefer A.F."/>
            <person name="Nichols A."/>
            <person name="Cepeda A.J."/>
            <person name="Yan W."/>
            <person name="Fan B."/>
            <person name="Jiang Y."/>
            <person name="Adhikari A."/>
            <person name="Zheng C.-J."/>
            <person name="Schuster L."/>
            <person name="Cowan T.M."/>
            <person name="Smanski M.J."/>
            <person name="Chevrette M.G."/>
            <person name="De Carvalho L.P.S."/>
            <person name="Shen B."/>
        </authorList>
    </citation>
    <scope>NUCLEOTIDE SEQUENCE [LARGE SCALE GENOMIC DNA]</scope>
    <source>
        <strain evidence="8 9">NPDC020568</strain>
    </source>
</reference>
<dbReference type="EC" id="1.2.1.3" evidence="3"/>
<evidence type="ECO:0000313" key="9">
    <source>
        <dbReference type="Proteomes" id="UP001611263"/>
    </source>
</evidence>
<evidence type="ECO:0000256" key="1">
    <source>
        <dbReference type="ARBA" id="ARBA00009986"/>
    </source>
</evidence>
<protein>
    <recommendedName>
        <fullName evidence="3">aldehyde dehydrogenase (NAD(+))</fullName>
        <ecNumber evidence="3">1.2.1.3</ecNumber>
    </recommendedName>
</protein>
<dbReference type="Gene3D" id="3.40.605.10">
    <property type="entry name" value="Aldehyde Dehydrogenase, Chain A, domain 1"/>
    <property type="match status" value="1"/>
</dbReference>
<evidence type="ECO:0000256" key="4">
    <source>
        <dbReference type="ARBA" id="ARBA00049194"/>
    </source>
</evidence>
<feature type="domain" description="Aldehyde dehydrogenase" evidence="7">
    <location>
        <begin position="13"/>
        <end position="477"/>
    </location>
</feature>
<evidence type="ECO:0000313" key="8">
    <source>
        <dbReference type="EMBL" id="MFI1462350.1"/>
    </source>
</evidence>
<dbReference type="PROSITE" id="PS00687">
    <property type="entry name" value="ALDEHYDE_DEHYDR_GLU"/>
    <property type="match status" value="1"/>
</dbReference>
<name>A0ABW7TSW0_9NOCA</name>
<feature type="active site" evidence="5">
    <location>
        <position position="251"/>
    </location>
</feature>
<evidence type="ECO:0000256" key="5">
    <source>
        <dbReference type="PROSITE-ProRule" id="PRU10007"/>
    </source>
</evidence>
<dbReference type="Proteomes" id="UP001611263">
    <property type="component" value="Unassembled WGS sequence"/>
</dbReference>
<dbReference type="SUPFAM" id="SSF53720">
    <property type="entry name" value="ALDH-like"/>
    <property type="match status" value="1"/>
</dbReference>
<evidence type="ECO:0000256" key="3">
    <source>
        <dbReference type="ARBA" id="ARBA00024226"/>
    </source>
</evidence>
<dbReference type="Pfam" id="PF00171">
    <property type="entry name" value="Aldedh"/>
    <property type="match status" value="1"/>
</dbReference>
<dbReference type="PROSITE" id="PS00070">
    <property type="entry name" value="ALDEHYDE_DEHYDR_CYS"/>
    <property type="match status" value="1"/>
</dbReference>
<evidence type="ECO:0000256" key="2">
    <source>
        <dbReference type="ARBA" id="ARBA00023002"/>
    </source>
</evidence>
<dbReference type="RefSeq" id="WP_033242613.1">
    <property type="nucleotide sequence ID" value="NZ_JBIRUQ010000003.1"/>
</dbReference>
<comment type="similarity">
    <text evidence="1 6">Belongs to the aldehyde dehydrogenase family.</text>
</comment>
<dbReference type="InterPro" id="IPR016162">
    <property type="entry name" value="Ald_DH_N"/>
</dbReference>
<dbReference type="InterPro" id="IPR016160">
    <property type="entry name" value="Ald_DH_CS_CYS"/>
</dbReference>
<evidence type="ECO:0000259" key="7">
    <source>
        <dbReference type="Pfam" id="PF00171"/>
    </source>
</evidence>
<dbReference type="CDD" id="cd07139">
    <property type="entry name" value="ALDH_AldA-Rv0768"/>
    <property type="match status" value="1"/>
</dbReference>
<dbReference type="Gene3D" id="3.40.309.10">
    <property type="entry name" value="Aldehyde Dehydrogenase, Chain A, domain 2"/>
    <property type="match status" value="1"/>
</dbReference>
<dbReference type="EMBL" id="JBIRUQ010000003">
    <property type="protein sequence ID" value="MFI1462350.1"/>
    <property type="molecule type" value="Genomic_DNA"/>
</dbReference>
<comment type="caution">
    <text evidence="8">The sequence shown here is derived from an EMBL/GenBank/DDBJ whole genome shotgun (WGS) entry which is preliminary data.</text>
</comment>
<gene>
    <name evidence="8" type="ORF">ACH4WX_16665</name>
</gene>
<dbReference type="InterPro" id="IPR015590">
    <property type="entry name" value="Aldehyde_DH_dom"/>
</dbReference>
<keyword evidence="2 6" id="KW-0560">Oxidoreductase</keyword>
<dbReference type="GeneID" id="93505763"/>
<accession>A0ABW7TSW0</accession>
<keyword evidence="9" id="KW-1185">Reference proteome</keyword>
<organism evidence="8 9">
    <name type="scientific">Nocardia carnea</name>
    <dbReference type="NCBI Taxonomy" id="37328"/>
    <lineage>
        <taxon>Bacteria</taxon>
        <taxon>Bacillati</taxon>
        <taxon>Actinomycetota</taxon>
        <taxon>Actinomycetes</taxon>
        <taxon>Mycobacteriales</taxon>
        <taxon>Nocardiaceae</taxon>
        <taxon>Nocardia</taxon>
    </lineage>
</organism>
<proteinExistence type="inferred from homology"/>
<dbReference type="PANTHER" id="PTHR42804:SF1">
    <property type="entry name" value="ALDEHYDE DEHYDROGENASE-RELATED"/>
    <property type="match status" value="1"/>
</dbReference>
<evidence type="ECO:0000256" key="6">
    <source>
        <dbReference type="RuleBase" id="RU003345"/>
    </source>
</evidence>
<dbReference type="InterPro" id="IPR016161">
    <property type="entry name" value="Ald_DH/histidinol_DH"/>
</dbReference>
<sequence length="482" mass="51359">MRRYESLFIGGEWVPPGSDLAFEVISPHTEDPIARIAAPAPADIDRAVAAARQAFDTGPWPRLDPAERIRIVRDLAGRYEERVEEIAQLVTAEMGAPITFSRSAHARLPGVMMRALADLAAGFPWQESRPGYYGSDIQVRHEPVGVVGAVAPWNMPMLMVVAKLVPALLAGCTVVLKPSPETPLDAYLMAELVADSEIPPGVVSILPGDRDTGRYLVVQPDIDKVSFTGSTAAGREVAAACGAALKRVSLELGGKSAAVVLDDADPAEVAAGIQVAALMNGGQACVAQTRILVPHHRRTEYIDAVAAMVNGLTVGDPADDSTRIGPVVTARQRQRIRDYIQLGTGEGARLITGGHRPPTGLDRGWYVQPTLFTDVESTMRIAREEIFGPVLTVLTYRDLDHAVQLADDTEYGLSGSVWTPDIDRGLAVAHRIRSGTLGINQAYSMDPHAPFGGVKASGIGREFGREGLAGFLDTKSISVAGA</sequence>
<dbReference type="PANTHER" id="PTHR42804">
    <property type="entry name" value="ALDEHYDE DEHYDROGENASE"/>
    <property type="match status" value="1"/>
</dbReference>
<dbReference type="InterPro" id="IPR029510">
    <property type="entry name" value="Ald_DH_CS_GLU"/>
</dbReference>